<reference evidence="1 2" key="1">
    <citation type="submission" date="2016-11" db="EMBL/GenBank/DDBJ databases">
        <authorList>
            <person name="Jaros S."/>
            <person name="Januszkiewicz K."/>
            <person name="Wedrychowicz H."/>
        </authorList>
    </citation>
    <scope>NUCLEOTIDE SEQUENCE [LARGE SCALE GENOMIC DNA]</scope>
    <source>
        <strain evidence="1 2">DSM 14809</strain>
    </source>
</reference>
<keyword evidence="2" id="KW-1185">Reference proteome</keyword>
<evidence type="ECO:0000313" key="2">
    <source>
        <dbReference type="Proteomes" id="UP000184185"/>
    </source>
</evidence>
<dbReference type="EMBL" id="FQYQ01000011">
    <property type="protein sequence ID" value="SHJ14237.1"/>
    <property type="molecule type" value="Genomic_DNA"/>
</dbReference>
<accession>A0A1M6GWE5</accession>
<dbReference type="RefSeq" id="WP_072916592.1">
    <property type="nucleotide sequence ID" value="NZ_FQYQ01000011.1"/>
</dbReference>
<protein>
    <submittedName>
        <fullName evidence="1">Uncharacterized protein</fullName>
    </submittedName>
</protein>
<name>A0A1M6GWE5_PSEXY</name>
<proteinExistence type="predicted"/>
<organism evidence="1 2">
    <name type="scientific">Pseudobutyrivibrio xylanivorans DSM 14809</name>
    <dbReference type="NCBI Taxonomy" id="1123012"/>
    <lineage>
        <taxon>Bacteria</taxon>
        <taxon>Bacillati</taxon>
        <taxon>Bacillota</taxon>
        <taxon>Clostridia</taxon>
        <taxon>Lachnospirales</taxon>
        <taxon>Lachnospiraceae</taxon>
        <taxon>Pseudobutyrivibrio</taxon>
    </lineage>
</organism>
<dbReference type="AlphaFoldDB" id="A0A1M6GWE5"/>
<evidence type="ECO:0000313" key="1">
    <source>
        <dbReference type="EMBL" id="SHJ14237.1"/>
    </source>
</evidence>
<dbReference type="OrthoDB" id="2000676at2"/>
<dbReference type="Proteomes" id="UP000184185">
    <property type="component" value="Unassembled WGS sequence"/>
</dbReference>
<sequence length="169" mass="19877">MRKMDSLGLSECRYQAKLFEASIDNTECSSKIFIRRFMNSDVAFRMDKNGIMFEALDIHDAIDEVEEQYGVSSYGVDQFTREELHWIGYIYRYWAYISGKSSKQIYKIAKPEYLRKLYFPYHSLDPYQAIERIAEEQGESLENDYGDIAKGVIILRKVRNKSKMTGENK</sequence>
<gene>
    <name evidence="1" type="ORF">SAMN02745725_01848</name>
</gene>